<accession>A0ABR7XTP0</accession>
<comment type="caution">
    <text evidence="2">The sequence shown here is derived from an EMBL/GenBank/DDBJ whole genome shotgun (WGS) entry which is preliminary data.</text>
</comment>
<dbReference type="Gene3D" id="3.40.50.80">
    <property type="entry name" value="Nucleotide-binding domain of ferredoxin-NADP reductase (FNR) module"/>
    <property type="match status" value="1"/>
</dbReference>
<name>A0ABR7XTP0_9SPHI</name>
<dbReference type="PANTHER" id="PTHR30157">
    <property type="entry name" value="FERRIC REDUCTASE, NADPH-DEPENDENT"/>
    <property type="match status" value="1"/>
</dbReference>
<feature type="domain" description="FAD-binding FR-type" evidence="1">
    <location>
        <begin position="17"/>
        <end position="115"/>
    </location>
</feature>
<evidence type="ECO:0000313" key="3">
    <source>
        <dbReference type="Proteomes" id="UP000651112"/>
    </source>
</evidence>
<dbReference type="PROSITE" id="PS51384">
    <property type="entry name" value="FAD_FR"/>
    <property type="match status" value="1"/>
</dbReference>
<proteinExistence type="predicted"/>
<dbReference type="InterPro" id="IPR039374">
    <property type="entry name" value="SIP_fam"/>
</dbReference>
<dbReference type="InterPro" id="IPR008333">
    <property type="entry name" value="Cbr1-like_FAD-bd_dom"/>
</dbReference>
<dbReference type="RefSeq" id="WP_190314263.1">
    <property type="nucleotide sequence ID" value="NZ_JACNYL010000003.1"/>
</dbReference>
<evidence type="ECO:0000259" key="1">
    <source>
        <dbReference type="PROSITE" id="PS51384"/>
    </source>
</evidence>
<dbReference type="InterPro" id="IPR039261">
    <property type="entry name" value="FNR_nucleotide-bd"/>
</dbReference>
<keyword evidence="3" id="KW-1185">Reference proteome</keyword>
<dbReference type="Proteomes" id="UP000651112">
    <property type="component" value="Unassembled WGS sequence"/>
</dbReference>
<dbReference type="SUPFAM" id="SSF63380">
    <property type="entry name" value="Riboflavin synthase domain-like"/>
    <property type="match status" value="1"/>
</dbReference>
<dbReference type="Gene3D" id="2.40.30.10">
    <property type="entry name" value="Translation factors"/>
    <property type="match status" value="1"/>
</dbReference>
<evidence type="ECO:0000313" key="2">
    <source>
        <dbReference type="EMBL" id="MBD1422548.1"/>
    </source>
</evidence>
<organism evidence="2 3">
    <name type="scientific">Sphingobacterium chuzhouense</name>
    <dbReference type="NCBI Taxonomy" id="1742264"/>
    <lineage>
        <taxon>Bacteria</taxon>
        <taxon>Pseudomonadati</taxon>
        <taxon>Bacteroidota</taxon>
        <taxon>Sphingobacteriia</taxon>
        <taxon>Sphingobacteriales</taxon>
        <taxon>Sphingobacteriaceae</taxon>
        <taxon>Sphingobacterium</taxon>
    </lineage>
</organism>
<sequence length="239" mass="27512">MPSAPKWVFDTLNLFISKIPSVTISETAYLSPSVKQLRLEGDFKNLHFPVGAFFDIRVSDTDARRYTVAQINEEKDKLTLIAHLHGKGVGSDYMHRLKVGETIQLNYPRTEQKYYDEAAKRIVLFGDETSLALASSFLPIVREKNLSIRFIFELDEENKHIPAVLGLENSIVYSKNNLFQDTTWIQEHLQILDHENWQDAYYVLTGNVKSVQAFRKVIKSKTNGKIKHHGYWLEGRKGL</sequence>
<reference evidence="2 3" key="1">
    <citation type="submission" date="2020-08" db="EMBL/GenBank/DDBJ databases">
        <title>Sphingobacterium sp. DN00404 isolated from aquaculture water.</title>
        <authorList>
            <person name="Zhang M."/>
        </authorList>
    </citation>
    <scope>NUCLEOTIDE SEQUENCE [LARGE SCALE GENOMIC DNA]</scope>
    <source>
        <strain evidence="2 3">KCTC 42746</strain>
    </source>
</reference>
<dbReference type="PANTHER" id="PTHR30157:SF0">
    <property type="entry name" value="NADPH-DEPENDENT FERRIC-CHELATE REDUCTASE"/>
    <property type="match status" value="1"/>
</dbReference>
<dbReference type="EMBL" id="JACNYL010000003">
    <property type="protein sequence ID" value="MBD1422548.1"/>
    <property type="molecule type" value="Genomic_DNA"/>
</dbReference>
<gene>
    <name evidence="2" type="ORF">H8B21_13305</name>
</gene>
<dbReference type="Pfam" id="PF00970">
    <property type="entry name" value="FAD_binding_6"/>
    <property type="match status" value="1"/>
</dbReference>
<protein>
    <submittedName>
        <fullName evidence="2">Siderophore-interacting protein</fullName>
    </submittedName>
</protein>
<dbReference type="InterPro" id="IPR017938">
    <property type="entry name" value="Riboflavin_synthase-like_b-brl"/>
</dbReference>
<dbReference type="InterPro" id="IPR017927">
    <property type="entry name" value="FAD-bd_FR_type"/>
</dbReference>